<keyword evidence="5" id="KW-1185">Reference proteome</keyword>
<keyword evidence="2" id="KW-1133">Transmembrane helix</keyword>
<comment type="caution">
    <text evidence="4">The sequence shown here is derived from an EMBL/GenBank/DDBJ whole genome shotgun (WGS) entry which is preliminary data.</text>
</comment>
<feature type="transmembrane region" description="Helical" evidence="2">
    <location>
        <begin position="845"/>
        <end position="865"/>
    </location>
</feature>
<accession>S9P412</accession>
<evidence type="ECO:0000313" key="4">
    <source>
        <dbReference type="EMBL" id="EPX59175.1"/>
    </source>
</evidence>
<evidence type="ECO:0000256" key="3">
    <source>
        <dbReference type="SAM" id="SignalP"/>
    </source>
</evidence>
<feature type="chain" id="PRO_5004554625" description="Carboxypeptidase regulatory-like domain-containing protein" evidence="3">
    <location>
        <begin position="30"/>
        <end position="870"/>
    </location>
</feature>
<dbReference type="SUPFAM" id="SSF50998">
    <property type="entry name" value="Quinoprotein alcohol dehydrogenase-like"/>
    <property type="match status" value="1"/>
</dbReference>
<dbReference type="Proteomes" id="UP000011682">
    <property type="component" value="Unassembled WGS sequence"/>
</dbReference>
<dbReference type="AlphaFoldDB" id="S9P412"/>
<proteinExistence type="predicted"/>
<evidence type="ECO:0008006" key="6">
    <source>
        <dbReference type="Google" id="ProtNLM"/>
    </source>
</evidence>
<gene>
    <name evidence="4" type="ORF">D187_003079</name>
</gene>
<dbReference type="EMBL" id="ANAH02000018">
    <property type="protein sequence ID" value="EPX59175.1"/>
    <property type="molecule type" value="Genomic_DNA"/>
</dbReference>
<sequence>MHMNTEVPRRALPGAARVASLWVLLSALACGDSARPDSADARPVAPRSAAQKAVQTDLTATTTTTSPTFSSYIATLPPAQVTASITQTLEASWDPSLQSLNYPPVYPQGWSIEYYAGGEKLAKVPTTASEWAEVSGVIARGGLEVEGVEGERQAIVSRSTAPRVVVRPVFSGGVVGDGWDVFFDPGYTRIFNVHHHNNLNEIMCRDLVTGTTCPGFPMKLTQTSVRSTGRIDAASNNFWQPTVTLPAAEGQPSKLAWDCVDLTNATRCARPVVVSEFTSANIKRTNDNTDIKRNNYNDHTDPVVIGRKMYTIGFVSGGKARITCLDMATGTECPGVELPENGSADESGLTAVGNKLYVVPGFGKNLDCYDSTTWARCPGTWPQPVKDQAGKFVNGSPVWALPGANGEIQHICANNVCFTLEGAAHSLPPRFLAEIQAHPVMGNANPIFQYGGGSSSGTKVAWPYSIISTTKSTWAMCWDMATDAKCADKFPINVPVLYTTIFDPEQPECLWTNTDNGVIRNYDVRTGNQGCTGASTRISFKTPVSVPRLSCDPASRVYQYKSFKLTSPDPSLYTTATLTVRDSNGQPLAAWSKLPIDRANPVVDLTSLSTLETGLTPSFDISADITNANVVPASEIRVTTGAPPQLCWDLASPPSAACPIGPKLASTTASPPREATVTAKGSLTNTGTTTPYTNQDVRTNVATASFDTCGTRLTAKVVSLSDGSPVAGAKVFLLDGAGNPILDANGQPASAVSAADGSLEFPVWAGDYTLKMSGTDSYLPAFMNVTAGGSGMTTPTNGTVVSNAVTTAVNQTSHVDITVTNNQPAQPPPPAEDDEAWFQGSGCTAAGGAQSALVVMLVLGGLAVLRRRRT</sequence>
<keyword evidence="2" id="KW-0812">Transmembrane</keyword>
<dbReference type="InterPro" id="IPR011047">
    <property type="entry name" value="Quinoprotein_ADH-like_sf"/>
</dbReference>
<dbReference type="SUPFAM" id="SSF49478">
    <property type="entry name" value="Cna protein B-type domain"/>
    <property type="match status" value="1"/>
</dbReference>
<evidence type="ECO:0000256" key="1">
    <source>
        <dbReference type="SAM" id="MobiDB-lite"/>
    </source>
</evidence>
<name>S9P412_CYSF2</name>
<evidence type="ECO:0000256" key="2">
    <source>
        <dbReference type="SAM" id="Phobius"/>
    </source>
</evidence>
<evidence type="ECO:0000313" key="5">
    <source>
        <dbReference type="Proteomes" id="UP000011682"/>
    </source>
</evidence>
<keyword evidence="3" id="KW-0732">Signal</keyword>
<organism evidence="4 5">
    <name type="scientific">Cystobacter fuscus (strain ATCC 25194 / DSM 2262 / NBRC 100088 / M29)</name>
    <dbReference type="NCBI Taxonomy" id="1242864"/>
    <lineage>
        <taxon>Bacteria</taxon>
        <taxon>Pseudomonadati</taxon>
        <taxon>Myxococcota</taxon>
        <taxon>Myxococcia</taxon>
        <taxon>Myxococcales</taxon>
        <taxon>Cystobacterineae</taxon>
        <taxon>Archangiaceae</taxon>
        <taxon>Cystobacter</taxon>
    </lineage>
</organism>
<reference evidence="4" key="1">
    <citation type="submission" date="2013-05" db="EMBL/GenBank/DDBJ databases">
        <title>Genome assembly of Cystobacter fuscus DSM 2262.</title>
        <authorList>
            <person name="Sharma G."/>
            <person name="Khatri I."/>
            <person name="Kaur C."/>
            <person name="Mayilraj S."/>
            <person name="Subramanian S."/>
        </authorList>
    </citation>
    <scope>NUCLEOTIDE SEQUENCE [LARGE SCALE GENOMIC DNA]</scope>
    <source>
        <strain evidence="4">DSM 2262</strain>
    </source>
</reference>
<protein>
    <recommendedName>
        <fullName evidence="6">Carboxypeptidase regulatory-like domain-containing protein</fullName>
    </recommendedName>
</protein>
<feature type="region of interest" description="Disordered" evidence="1">
    <location>
        <begin position="35"/>
        <end position="59"/>
    </location>
</feature>
<keyword evidence="2" id="KW-0472">Membrane</keyword>
<feature type="signal peptide" evidence="3">
    <location>
        <begin position="1"/>
        <end position="29"/>
    </location>
</feature>